<dbReference type="EMBL" id="JARPQC010000013">
    <property type="protein sequence ID" value="MDF9628051.1"/>
    <property type="molecule type" value="Genomic_DNA"/>
</dbReference>
<sequence length="400" mass="48468">MAIKDWIKLKRFSPFKPDQTVIFNTLGEPISSHPVIIFYDRDAKLYYYLKSRSVYDEKGRKRAAFPGEIEIPKSKTSKIYFTQDSYVDCSQIFYMSKDEMQQYIKTNKDKDNPWILKELNYQYVIKIFNQLIKQTKVDNPYIALSKVSYNEKTKKIASYVKYASDRHLNNDYLNPPEPRNKKRQKAVTQIMNIIKQNRKIHYIKTLEQIIRREKEEYNEVQIYTPLANWITELDKKYKWNSKEIIEYCNNLVEEFNENKSIRYVVPATINWFTISKGMIINRKEDLLNKLEQRDFHFMLSWFKNNNLEPNLDSFEKFKEQMQIDAKGRKIKNWDYFNYLHLEQNLSKLEKKQKQTQNQKTIRNKVIHQNTGSTYEELAKQWEEEWLKEEEFKKDGPKMKM</sequence>
<evidence type="ECO:0000313" key="2">
    <source>
        <dbReference type="Proteomes" id="UP001176114"/>
    </source>
</evidence>
<proteinExistence type="predicted"/>
<dbReference type="AlphaFoldDB" id="A0AAW6Q5T0"/>
<accession>A0AAW6Q5T0</accession>
<organism evidence="1 2">
    <name type="scientific">Mesomycoplasma ovipneumoniae</name>
    <dbReference type="NCBI Taxonomy" id="29562"/>
    <lineage>
        <taxon>Bacteria</taxon>
        <taxon>Bacillati</taxon>
        <taxon>Mycoplasmatota</taxon>
        <taxon>Mycoplasmoidales</taxon>
        <taxon>Metamycoplasmataceae</taxon>
        <taxon>Mesomycoplasma</taxon>
    </lineage>
</organism>
<evidence type="ECO:0000313" key="1">
    <source>
        <dbReference type="EMBL" id="MDF9628051.1"/>
    </source>
</evidence>
<name>A0AAW6Q5T0_9BACT</name>
<dbReference type="RefSeq" id="WP_277446970.1">
    <property type="nucleotide sequence ID" value="NZ_JARPQC010000013.1"/>
</dbReference>
<gene>
    <name evidence="1" type="ORF">P5716_03620</name>
</gene>
<dbReference type="NCBIfam" id="NF045891">
    <property type="entry name" value="ICE_Mbov_0400"/>
    <property type="match status" value="1"/>
</dbReference>
<dbReference type="Proteomes" id="UP001176114">
    <property type="component" value="Unassembled WGS sequence"/>
</dbReference>
<reference evidence="1" key="1">
    <citation type="submission" date="2023-03" db="EMBL/GenBank/DDBJ databases">
        <title>Comparative genome analysis of Brazilian Mesomycoplasma ovipneumoniae isolated from healthy and pneumonic sheep.</title>
        <authorList>
            <person name="Gaeta N."/>
            <person name="Timenetsky J."/>
            <person name="Ganda E."/>
            <person name="Gregory L."/>
        </authorList>
    </citation>
    <scope>NUCLEOTIDE SEQUENCE</scope>
    <source>
        <strain evidence="1">USP-SP475</strain>
    </source>
</reference>
<protein>
    <submittedName>
        <fullName evidence="1">Uncharacterized protein</fullName>
    </submittedName>
</protein>
<comment type="caution">
    <text evidence="1">The sequence shown here is derived from an EMBL/GenBank/DDBJ whole genome shotgun (WGS) entry which is preliminary data.</text>
</comment>